<gene>
    <name evidence="2" type="ORF">L207DRAFT_515016</name>
</gene>
<dbReference type="AlphaFoldDB" id="A0A2J6RDB2"/>
<reference evidence="2 3" key="1">
    <citation type="submission" date="2016-04" db="EMBL/GenBank/DDBJ databases">
        <title>A degradative enzymes factory behind the ericoid mycorrhizal symbiosis.</title>
        <authorList>
            <consortium name="DOE Joint Genome Institute"/>
            <person name="Martino E."/>
            <person name="Morin E."/>
            <person name="Grelet G."/>
            <person name="Kuo A."/>
            <person name="Kohler A."/>
            <person name="Daghino S."/>
            <person name="Barry K."/>
            <person name="Choi C."/>
            <person name="Cichocki N."/>
            <person name="Clum A."/>
            <person name="Copeland A."/>
            <person name="Hainaut M."/>
            <person name="Haridas S."/>
            <person name="Labutti K."/>
            <person name="Lindquist E."/>
            <person name="Lipzen A."/>
            <person name="Khouja H.-R."/>
            <person name="Murat C."/>
            <person name="Ohm R."/>
            <person name="Olson A."/>
            <person name="Spatafora J."/>
            <person name="Veneault-Fourrey C."/>
            <person name="Henrissat B."/>
            <person name="Grigoriev I."/>
            <person name="Martin F."/>
            <person name="Perotto S."/>
        </authorList>
    </citation>
    <scope>NUCLEOTIDE SEQUENCE [LARGE SCALE GENOMIC DNA]</scope>
    <source>
        <strain evidence="2 3">F</strain>
    </source>
</reference>
<dbReference type="OrthoDB" id="5419315at2759"/>
<feature type="region of interest" description="Disordered" evidence="1">
    <location>
        <begin position="1"/>
        <end position="59"/>
    </location>
</feature>
<feature type="compositionally biased region" description="Polar residues" evidence="1">
    <location>
        <begin position="26"/>
        <end position="35"/>
    </location>
</feature>
<evidence type="ECO:0000313" key="3">
    <source>
        <dbReference type="Proteomes" id="UP000235786"/>
    </source>
</evidence>
<organism evidence="2 3">
    <name type="scientific">Hyaloscypha variabilis (strain UAMH 11265 / GT02V1 / F)</name>
    <name type="common">Meliniomyces variabilis</name>
    <dbReference type="NCBI Taxonomy" id="1149755"/>
    <lineage>
        <taxon>Eukaryota</taxon>
        <taxon>Fungi</taxon>
        <taxon>Dikarya</taxon>
        <taxon>Ascomycota</taxon>
        <taxon>Pezizomycotina</taxon>
        <taxon>Leotiomycetes</taxon>
        <taxon>Helotiales</taxon>
        <taxon>Hyaloscyphaceae</taxon>
        <taxon>Hyaloscypha</taxon>
        <taxon>Hyaloscypha variabilis</taxon>
    </lineage>
</organism>
<evidence type="ECO:0000313" key="2">
    <source>
        <dbReference type="EMBL" id="PMD36496.1"/>
    </source>
</evidence>
<protein>
    <recommendedName>
        <fullName evidence="4">Transcription factor domain-containing protein</fullName>
    </recommendedName>
</protein>
<sequence length="507" mass="56933">MEEDLEYFELSSTEDDTVPTIRAETIEQSPTNEPPDSSEENHPHTEDDWGTNESEPPMMVGIESSHALGTTTTSTTFSHDNLNASTVRSTSQAESFPPSRNPMLLEYLASPVSSSFSLHSSGFQNTFSSERPVQRKRSKFDFVDSIEEEIVSKSEKHHLFKLFLEKSSSWLDLNRLTNSLALELAGLARTCQPLFFGMLENAACQEIMNNSISSYGIVRRNLRARALKLLELEVNQNSVAVATETLLIVNELLITELSNWVVVLRDLASDYNAQSPQANISSQRVLSWAMARFDIAASILSSQPTVANFAQYDMLQVHPANEIQDAIIFCARTVNLNLAPAIHSIGTREEWSRLHTIMEDWQSCLVTGVQPLLAINGAKAAASDDISTSFPVVIYSNRFTFYTSFLFHLSCLMLAQNRPHSLRRMKSTCLRTIAYHSVHLCGISRSNSLAWSWDPILVATLLFVGKFLSYHGQQIELLQHLTELTGLTGWKTNKEIDRLQEHWRVGQ</sequence>
<keyword evidence="3" id="KW-1185">Reference proteome</keyword>
<dbReference type="EMBL" id="KZ613950">
    <property type="protein sequence ID" value="PMD36496.1"/>
    <property type="molecule type" value="Genomic_DNA"/>
</dbReference>
<feature type="compositionally biased region" description="Acidic residues" evidence="1">
    <location>
        <begin position="1"/>
        <end position="17"/>
    </location>
</feature>
<proteinExistence type="predicted"/>
<accession>A0A2J6RDB2</accession>
<name>A0A2J6RDB2_HYAVF</name>
<evidence type="ECO:0000256" key="1">
    <source>
        <dbReference type="SAM" id="MobiDB-lite"/>
    </source>
</evidence>
<evidence type="ECO:0008006" key="4">
    <source>
        <dbReference type="Google" id="ProtNLM"/>
    </source>
</evidence>
<dbReference type="Proteomes" id="UP000235786">
    <property type="component" value="Unassembled WGS sequence"/>
</dbReference>